<organismHost>
    <name type="scientific">Homo sapiens</name>
    <name type="common">Human</name>
    <dbReference type="NCBI Taxonomy" id="9606"/>
</organismHost>
<dbReference type="EMBL" id="MH813983">
    <property type="protein sequence ID" value="QBH86512.1"/>
    <property type="molecule type" value="Genomic_DNA"/>
</dbReference>
<evidence type="ECO:0000256" key="1">
    <source>
        <dbReference type="SAM" id="MobiDB-lite"/>
    </source>
</evidence>
<feature type="region of interest" description="Disordered" evidence="1">
    <location>
        <begin position="19"/>
        <end position="53"/>
    </location>
</feature>
<protein>
    <submittedName>
        <fullName evidence="2">Uncharacterized protein</fullName>
    </submittedName>
</protein>
<sequence>MAGAAHIYAWSRPALGGRARLGGGTGQSAAASAAGPGQPASAESSGPGRPLPGMVIKNLQEALFRFPVW</sequence>
<name>A0A481U093_HHV1</name>
<dbReference type="EMBL" id="MH813991">
    <property type="protein sequence ID" value="QBH87135.1"/>
    <property type="molecule type" value="Genomic_DNA"/>
</dbReference>
<reference evidence="2" key="1">
    <citation type="submission" date="2018-08" db="EMBL/GenBank/DDBJ databases">
        <title>HSV1 whole genome sequences from clinical isolates.</title>
        <authorList>
            <person name="Roychoudhury P."/>
            <person name="Greninger A.L."/>
            <person name="Jerome K.R."/>
            <person name="Cent A."/>
        </authorList>
    </citation>
    <scope>NUCLEOTIDE SEQUENCE</scope>
    <source>
        <strain evidence="2">2018-6056</strain>
        <strain evidence="3">2018-6317</strain>
    </source>
</reference>
<accession>A0A481U093</accession>
<feature type="compositionally biased region" description="Low complexity" evidence="1">
    <location>
        <begin position="27"/>
        <end position="48"/>
    </location>
</feature>
<evidence type="ECO:0000313" key="2">
    <source>
        <dbReference type="EMBL" id="QBH86512.1"/>
    </source>
</evidence>
<evidence type="ECO:0000313" key="3">
    <source>
        <dbReference type="EMBL" id="QBH87135.1"/>
    </source>
</evidence>
<organism evidence="2">
    <name type="scientific">Human herpesvirus 1</name>
    <name type="common">HHV-1</name>
    <name type="synonym">Human herpes simplex virus 1</name>
    <dbReference type="NCBI Taxonomy" id="10298"/>
    <lineage>
        <taxon>Viruses</taxon>
        <taxon>Duplodnaviria</taxon>
        <taxon>Heunggongvirae</taxon>
        <taxon>Peploviricota</taxon>
        <taxon>Herviviricetes</taxon>
        <taxon>Herpesvirales</taxon>
        <taxon>Orthoherpesviridae</taxon>
        <taxon>Alphaherpesvirinae</taxon>
        <taxon>Simplexvirus</taxon>
        <taxon>Simplexvirus humanalpha1</taxon>
    </lineage>
</organism>
<proteinExistence type="predicted"/>